<protein>
    <recommendedName>
        <fullName evidence="4">Secreted protein</fullName>
    </recommendedName>
</protein>
<evidence type="ECO:0000313" key="2">
    <source>
        <dbReference type="EMBL" id="KAB5512920.1"/>
    </source>
</evidence>
<dbReference type="EMBL" id="VDCV01000019">
    <property type="protein sequence ID" value="KAB5512920.1"/>
    <property type="molecule type" value="Genomic_DNA"/>
</dbReference>
<comment type="caution">
    <text evidence="2">The sequence shown here is derived from an EMBL/GenBank/DDBJ whole genome shotgun (WGS) entry which is preliminary data.</text>
</comment>
<reference evidence="3" key="1">
    <citation type="journal article" date="2019" name="Gigascience">
        <title>De novo genome assembly of the endangered Acer yangbiense, a plant species with extremely small populations endemic to Yunnan Province, China.</title>
        <authorList>
            <person name="Yang J."/>
            <person name="Wariss H.M."/>
            <person name="Tao L."/>
            <person name="Zhang R."/>
            <person name="Yun Q."/>
            <person name="Hollingsworth P."/>
            <person name="Dao Z."/>
            <person name="Luo G."/>
            <person name="Guo H."/>
            <person name="Ma Y."/>
            <person name="Sun W."/>
        </authorList>
    </citation>
    <scope>NUCLEOTIDE SEQUENCE [LARGE SCALE GENOMIC DNA]</scope>
    <source>
        <strain evidence="3">cv. br00</strain>
    </source>
</reference>
<proteinExistence type="predicted"/>
<keyword evidence="1" id="KW-0732">Signal</keyword>
<sequence length="128" mass="14924">MASPVFYVLIRISVIHTRFLALLARLPVPLWLHKSPARYGCELMVMFDCCDRLQFRSLICSTECSHHYKKLGVSWFCKWCSFLRASYFRSRLRISRDCNRENHTPGGGIVISVRKIPSGLLRILRVSY</sequence>
<feature type="signal peptide" evidence="1">
    <location>
        <begin position="1"/>
        <end position="17"/>
    </location>
</feature>
<accession>A0A5N5J3Y5</accession>
<feature type="chain" id="PRO_5024402316" description="Secreted protein" evidence="1">
    <location>
        <begin position="18"/>
        <end position="128"/>
    </location>
</feature>
<name>A0A5N5J3Y5_9ROSI</name>
<keyword evidence="3" id="KW-1185">Reference proteome</keyword>
<evidence type="ECO:0008006" key="4">
    <source>
        <dbReference type="Google" id="ProtNLM"/>
    </source>
</evidence>
<dbReference type="AlphaFoldDB" id="A0A5N5J3Y5"/>
<organism evidence="2 3">
    <name type="scientific">Salix brachista</name>
    <dbReference type="NCBI Taxonomy" id="2182728"/>
    <lineage>
        <taxon>Eukaryota</taxon>
        <taxon>Viridiplantae</taxon>
        <taxon>Streptophyta</taxon>
        <taxon>Embryophyta</taxon>
        <taxon>Tracheophyta</taxon>
        <taxon>Spermatophyta</taxon>
        <taxon>Magnoliopsida</taxon>
        <taxon>eudicotyledons</taxon>
        <taxon>Gunneridae</taxon>
        <taxon>Pentapetalae</taxon>
        <taxon>rosids</taxon>
        <taxon>fabids</taxon>
        <taxon>Malpighiales</taxon>
        <taxon>Salicaceae</taxon>
        <taxon>Saliceae</taxon>
        <taxon>Salix</taxon>
    </lineage>
</organism>
<gene>
    <name evidence="2" type="ORF">DKX38_029948</name>
</gene>
<evidence type="ECO:0000256" key="1">
    <source>
        <dbReference type="SAM" id="SignalP"/>
    </source>
</evidence>
<dbReference type="Proteomes" id="UP000326939">
    <property type="component" value="Chromosome 19"/>
</dbReference>
<evidence type="ECO:0000313" key="3">
    <source>
        <dbReference type="Proteomes" id="UP000326939"/>
    </source>
</evidence>